<feature type="transmembrane region" description="Helical" evidence="9">
    <location>
        <begin position="158"/>
        <end position="179"/>
    </location>
</feature>
<evidence type="ECO:0000256" key="9">
    <source>
        <dbReference type="SAM" id="Phobius"/>
    </source>
</evidence>
<evidence type="ECO:0000256" key="5">
    <source>
        <dbReference type="ARBA" id="ARBA00022927"/>
    </source>
</evidence>
<reference evidence="11 12" key="1">
    <citation type="submission" date="2017-07" db="EMBL/GenBank/DDBJ databases">
        <title>Leptospira spp. isolated from tropical soils.</title>
        <authorList>
            <person name="Thibeaux R."/>
            <person name="Iraola G."/>
            <person name="Ferres I."/>
            <person name="Bierque E."/>
            <person name="Girault D."/>
            <person name="Soupe-Gilbert M.-E."/>
            <person name="Picardeau M."/>
            <person name="Goarant C."/>
        </authorList>
    </citation>
    <scope>NUCLEOTIDE SEQUENCE [LARGE SCALE GENOMIC DNA]</scope>
    <source>
        <strain evidence="11 12">MCA1-C-A1</strain>
    </source>
</reference>
<dbReference type="Pfam" id="PF01618">
    <property type="entry name" value="MotA_ExbB"/>
    <property type="match status" value="1"/>
</dbReference>
<organism evidence="11 12">
    <name type="scientific">Leptospira hartskeerlii</name>
    <dbReference type="NCBI Taxonomy" id="2023177"/>
    <lineage>
        <taxon>Bacteria</taxon>
        <taxon>Pseudomonadati</taxon>
        <taxon>Spirochaetota</taxon>
        <taxon>Spirochaetia</taxon>
        <taxon>Leptospirales</taxon>
        <taxon>Leptospiraceae</taxon>
        <taxon>Leptospira</taxon>
    </lineage>
</organism>
<evidence type="ECO:0000313" key="11">
    <source>
        <dbReference type="EMBL" id="PJZ24801.1"/>
    </source>
</evidence>
<evidence type="ECO:0000313" key="12">
    <source>
        <dbReference type="Proteomes" id="UP000232196"/>
    </source>
</evidence>
<keyword evidence="5 8" id="KW-0653">Protein transport</keyword>
<dbReference type="EMBL" id="NPDN01000007">
    <property type="protein sequence ID" value="PJZ24801.1"/>
    <property type="molecule type" value="Genomic_DNA"/>
</dbReference>
<dbReference type="PANTHER" id="PTHR30625:SF15">
    <property type="entry name" value="BIOPOLYMER TRANSPORT PROTEIN EXBB"/>
    <property type="match status" value="1"/>
</dbReference>
<evidence type="ECO:0000256" key="3">
    <source>
        <dbReference type="ARBA" id="ARBA00022475"/>
    </source>
</evidence>
<evidence type="ECO:0000256" key="1">
    <source>
        <dbReference type="ARBA" id="ARBA00004651"/>
    </source>
</evidence>
<feature type="transmembrane region" description="Helical" evidence="9">
    <location>
        <begin position="6"/>
        <end position="30"/>
    </location>
</feature>
<evidence type="ECO:0000256" key="4">
    <source>
        <dbReference type="ARBA" id="ARBA00022692"/>
    </source>
</evidence>
<dbReference type="GO" id="GO:0017038">
    <property type="term" value="P:protein import"/>
    <property type="evidence" value="ECO:0007669"/>
    <property type="project" value="TreeGrafter"/>
</dbReference>
<evidence type="ECO:0000259" key="10">
    <source>
        <dbReference type="Pfam" id="PF01618"/>
    </source>
</evidence>
<dbReference type="Proteomes" id="UP000232196">
    <property type="component" value="Unassembled WGS sequence"/>
</dbReference>
<dbReference type="OrthoDB" id="9805133at2"/>
<gene>
    <name evidence="11" type="ORF">CH357_14565</name>
</gene>
<dbReference type="GO" id="GO:0005886">
    <property type="term" value="C:plasma membrane"/>
    <property type="evidence" value="ECO:0007669"/>
    <property type="project" value="UniProtKB-SubCell"/>
</dbReference>
<feature type="domain" description="MotA/TolQ/ExbB proton channel" evidence="10">
    <location>
        <begin position="85"/>
        <end position="191"/>
    </location>
</feature>
<name>A0A2M9XAS2_9LEPT</name>
<dbReference type="RefSeq" id="WP_100707494.1">
    <property type="nucleotide sequence ID" value="NZ_NPDL01000006.1"/>
</dbReference>
<evidence type="ECO:0000256" key="6">
    <source>
        <dbReference type="ARBA" id="ARBA00022989"/>
    </source>
</evidence>
<accession>A0A2M9XAS2</accession>
<keyword evidence="6 9" id="KW-1133">Transmembrane helix</keyword>
<dbReference type="InterPro" id="IPR002898">
    <property type="entry name" value="MotA_ExbB_proton_chnl"/>
</dbReference>
<evidence type="ECO:0000256" key="2">
    <source>
        <dbReference type="ARBA" id="ARBA00022448"/>
    </source>
</evidence>
<keyword evidence="3" id="KW-1003">Cell membrane</keyword>
<comment type="subcellular location">
    <subcellularLocation>
        <location evidence="1">Cell membrane</location>
        <topology evidence="1">Multi-pass membrane protein</topology>
    </subcellularLocation>
    <subcellularLocation>
        <location evidence="8">Membrane</location>
        <topology evidence="8">Multi-pass membrane protein</topology>
    </subcellularLocation>
</comment>
<sequence length="205" mass="22065">MSFENAIGYMETAIFVIMAIASVLAVAVVVERAIIFIKNTKDSSFVLPEIIQTARKGDLSGAPKFSENYPENVYARFADFSSEHSKGGKESLGELMEGKMIGERVGFETRLSILNTLGNNAPFIGLLGTVFGVISAFYKLGTLGNAAGEVVMRTISQALLATAVGLAVAIPVVMANNYFTRKLKIIQSNLEILSKEFLASLSRKG</sequence>
<dbReference type="PANTHER" id="PTHR30625">
    <property type="entry name" value="PROTEIN TOLQ"/>
    <property type="match status" value="1"/>
</dbReference>
<evidence type="ECO:0000256" key="8">
    <source>
        <dbReference type="RuleBase" id="RU004057"/>
    </source>
</evidence>
<protein>
    <submittedName>
        <fullName evidence="11">TolQ transporter</fullName>
    </submittedName>
</protein>
<comment type="caution">
    <text evidence="11">The sequence shown here is derived from an EMBL/GenBank/DDBJ whole genome shotgun (WGS) entry which is preliminary data.</text>
</comment>
<comment type="similarity">
    <text evidence="8">Belongs to the exbB/tolQ family.</text>
</comment>
<proteinExistence type="inferred from homology"/>
<keyword evidence="7 9" id="KW-0472">Membrane</keyword>
<feature type="transmembrane region" description="Helical" evidence="9">
    <location>
        <begin position="120"/>
        <end position="138"/>
    </location>
</feature>
<evidence type="ECO:0000256" key="7">
    <source>
        <dbReference type="ARBA" id="ARBA00023136"/>
    </source>
</evidence>
<dbReference type="AlphaFoldDB" id="A0A2M9XAS2"/>
<keyword evidence="12" id="KW-1185">Reference proteome</keyword>
<keyword evidence="4 9" id="KW-0812">Transmembrane</keyword>
<dbReference type="InterPro" id="IPR050790">
    <property type="entry name" value="ExbB/TolQ_transport"/>
</dbReference>
<keyword evidence="2 8" id="KW-0813">Transport</keyword>